<evidence type="ECO:0000313" key="3">
    <source>
        <dbReference type="Proteomes" id="UP000570595"/>
    </source>
</evidence>
<protein>
    <submittedName>
        <fullName evidence="2">Uncharacterized protein</fullName>
    </submittedName>
</protein>
<comment type="caution">
    <text evidence="2">The sequence shown here is derived from an EMBL/GenBank/DDBJ whole genome shotgun (WGS) entry which is preliminary data.</text>
</comment>
<proteinExistence type="predicted"/>
<gene>
    <name evidence="2" type="ORF">FOZ61_005834</name>
</gene>
<dbReference type="EMBL" id="JABAHT010000322">
    <property type="protein sequence ID" value="KAF4658138.1"/>
    <property type="molecule type" value="Genomic_DNA"/>
</dbReference>
<dbReference type="Proteomes" id="UP000570595">
    <property type="component" value="Unassembled WGS sequence"/>
</dbReference>
<feature type="signal peptide" evidence="1">
    <location>
        <begin position="1"/>
        <end position="20"/>
    </location>
</feature>
<dbReference type="AlphaFoldDB" id="A0A7J6LFT6"/>
<name>A0A7J6LFT6_PEROL</name>
<evidence type="ECO:0000256" key="1">
    <source>
        <dbReference type="SAM" id="SignalP"/>
    </source>
</evidence>
<evidence type="ECO:0000313" key="2">
    <source>
        <dbReference type="EMBL" id="KAF4658138.1"/>
    </source>
</evidence>
<organism evidence="2 3">
    <name type="scientific">Perkinsus olseni</name>
    <name type="common">Perkinsus atlanticus</name>
    <dbReference type="NCBI Taxonomy" id="32597"/>
    <lineage>
        <taxon>Eukaryota</taxon>
        <taxon>Sar</taxon>
        <taxon>Alveolata</taxon>
        <taxon>Perkinsozoa</taxon>
        <taxon>Perkinsea</taxon>
        <taxon>Perkinsida</taxon>
        <taxon>Perkinsidae</taxon>
        <taxon>Perkinsus</taxon>
    </lineage>
</organism>
<keyword evidence="1" id="KW-0732">Signal</keyword>
<accession>A0A7J6LFT6</accession>
<sequence>MLTFLSTWLVAAQMLVTAAADEIIGTFVHNAGRWKMTFDIDKDSRAVLTFEVPGREPFVGMPFPLSGGPGTYTLDDKVYSTRVSSRGSLFGTSASTLSSRKLISHLET</sequence>
<feature type="chain" id="PRO_5029543982" evidence="1">
    <location>
        <begin position="21"/>
        <end position="108"/>
    </location>
</feature>
<reference evidence="2 3" key="1">
    <citation type="submission" date="2020-04" db="EMBL/GenBank/DDBJ databases">
        <title>Perkinsus olseni comparative genomics.</title>
        <authorList>
            <person name="Bogema D.R."/>
        </authorList>
    </citation>
    <scope>NUCLEOTIDE SEQUENCE [LARGE SCALE GENOMIC DNA]</scope>
    <source>
        <strain evidence="2">ATCC PRA-179</strain>
    </source>
</reference>